<dbReference type="Proteomes" id="UP000289152">
    <property type="component" value="Unassembled WGS sequence"/>
</dbReference>
<accession>A0A4Q1BNF5</accession>
<organism evidence="1 2">
    <name type="scientific">Tremella mesenterica</name>
    <name type="common">Jelly fungus</name>
    <dbReference type="NCBI Taxonomy" id="5217"/>
    <lineage>
        <taxon>Eukaryota</taxon>
        <taxon>Fungi</taxon>
        <taxon>Dikarya</taxon>
        <taxon>Basidiomycota</taxon>
        <taxon>Agaricomycotina</taxon>
        <taxon>Tremellomycetes</taxon>
        <taxon>Tremellales</taxon>
        <taxon>Tremellaceae</taxon>
        <taxon>Tremella</taxon>
    </lineage>
</organism>
<sequence length="127" mass="13640">MTLQTHAVSSPPPEFGPSSTITLAPWHTVMAGMVKDTSLDDGMVLWDNSSHIIHMYGETMSFEYTVMGKASKTAGVCTITGVPKTDDVMFIFDGNSDCYAMDLADDTQGTRGVSLECLPKPTGLPCK</sequence>
<dbReference type="VEuPathDB" id="FungiDB:TREMEDRAFT_62176"/>
<dbReference type="EMBL" id="SDIL01000032">
    <property type="protein sequence ID" value="RXK39384.1"/>
    <property type="molecule type" value="Genomic_DNA"/>
</dbReference>
<protein>
    <submittedName>
        <fullName evidence="1">Uncharacterized protein</fullName>
    </submittedName>
</protein>
<gene>
    <name evidence="1" type="ORF">M231_03337</name>
</gene>
<name>A0A4Q1BNF5_TREME</name>
<dbReference type="AlphaFoldDB" id="A0A4Q1BNF5"/>
<comment type="caution">
    <text evidence="1">The sequence shown here is derived from an EMBL/GenBank/DDBJ whole genome shotgun (WGS) entry which is preliminary data.</text>
</comment>
<dbReference type="InParanoid" id="A0A4Q1BNF5"/>
<reference evidence="1 2" key="1">
    <citation type="submission" date="2016-06" db="EMBL/GenBank/DDBJ databases">
        <title>Evolution of pathogenesis and genome organization in the Tremellales.</title>
        <authorList>
            <person name="Cuomo C."/>
            <person name="Litvintseva A."/>
            <person name="Heitman J."/>
            <person name="Chen Y."/>
            <person name="Sun S."/>
            <person name="Springer D."/>
            <person name="Dromer F."/>
            <person name="Young S."/>
            <person name="Zeng Q."/>
            <person name="Chapman S."/>
            <person name="Gujja S."/>
            <person name="Saif S."/>
            <person name="Birren B."/>
        </authorList>
    </citation>
    <scope>NUCLEOTIDE SEQUENCE [LARGE SCALE GENOMIC DNA]</scope>
    <source>
        <strain evidence="1 2">ATCC 28783</strain>
    </source>
</reference>
<proteinExistence type="predicted"/>
<keyword evidence="2" id="KW-1185">Reference proteome</keyword>
<evidence type="ECO:0000313" key="2">
    <source>
        <dbReference type="Proteomes" id="UP000289152"/>
    </source>
</evidence>
<evidence type="ECO:0000313" key="1">
    <source>
        <dbReference type="EMBL" id="RXK39384.1"/>
    </source>
</evidence>